<organism evidence="1">
    <name type="scientific">marine sediment metagenome</name>
    <dbReference type="NCBI Taxonomy" id="412755"/>
    <lineage>
        <taxon>unclassified sequences</taxon>
        <taxon>metagenomes</taxon>
        <taxon>ecological metagenomes</taxon>
    </lineage>
</organism>
<name>X0VCY8_9ZZZZ</name>
<evidence type="ECO:0000313" key="1">
    <source>
        <dbReference type="EMBL" id="GAG09122.1"/>
    </source>
</evidence>
<sequence>PYDADTDETISVPQIRLMSIIQIHAYILKNLGEKSVGGNLLEIFNRDRLQQGLIDTLGL</sequence>
<feature type="non-terminal residue" evidence="1">
    <location>
        <position position="1"/>
    </location>
</feature>
<dbReference type="AlphaFoldDB" id="X0VCY8"/>
<proteinExistence type="predicted"/>
<reference evidence="1" key="1">
    <citation type="journal article" date="2014" name="Front. Microbiol.">
        <title>High frequency of phylogenetically diverse reductive dehalogenase-homologous genes in deep subseafloor sedimentary metagenomes.</title>
        <authorList>
            <person name="Kawai M."/>
            <person name="Futagami T."/>
            <person name="Toyoda A."/>
            <person name="Takaki Y."/>
            <person name="Nishi S."/>
            <person name="Hori S."/>
            <person name="Arai W."/>
            <person name="Tsubouchi T."/>
            <person name="Morono Y."/>
            <person name="Uchiyama I."/>
            <person name="Ito T."/>
            <person name="Fujiyama A."/>
            <person name="Inagaki F."/>
            <person name="Takami H."/>
        </authorList>
    </citation>
    <scope>NUCLEOTIDE SEQUENCE</scope>
    <source>
        <strain evidence="1">Expedition CK06-06</strain>
    </source>
</reference>
<dbReference type="EMBL" id="BARS01020597">
    <property type="protein sequence ID" value="GAG09122.1"/>
    <property type="molecule type" value="Genomic_DNA"/>
</dbReference>
<protein>
    <submittedName>
        <fullName evidence="1">Uncharacterized protein</fullName>
    </submittedName>
</protein>
<comment type="caution">
    <text evidence="1">The sequence shown here is derived from an EMBL/GenBank/DDBJ whole genome shotgun (WGS) entry which is preliminary data.</text>
</comment>
<gene>
    <name evidence="1" type="ORF">S01H1_33185</name>
</gene>
<accession>X0VCY8</accession>